<comment type="caution">
    <text evidence="3">The sequence shown here is derived from an EMBL/GenBank/DDBJ whole genome shotgun (WGS) entry which is preliminary data.</text>
</comment>
<dbReference type="AlphaFoldDB" id="V2YF69"/>
<dbReference type="Proteomes" id="UP000017559">
    <property type="component" value="Unassembled WGS sequence"/>
</dbReference>
<evidence type="ECO:0000256" key="2">
    <source>
        <dbReference type="SAM" id="SignalP"/>
    </source>
</evidence>
<keyword evidence="2" id="KW-0732">Signal</keyword>
<feature type="signal peptide" evidence="2">
    <location>
        <begin position="1"/>
        <end position="19"/>
    </location>
</feature>
<sequence length="172" mass="17630">MRLTTFCTTALFLALNVNGQEEGTSTSTTFSFPSNGITIRSTLRPSFTLPFTSGSLPSLTLTGSETLSISPTLPTSLSTTAVSESEPVTVTTTSVPPLSTTIQTTTESLSTSAPPSSTTAQATTSARETITETATSAGAANTGTGENSASLHSFNGNVMLTMVLGLMVYLSL</sequence>
<feature type="chain" id="PRO_5004713362" evidence="2">
    <location>
        <begin position="20"/>
        <end position="172"/>
    </location>
</feature>
<gene>
    <name evidence="3" type="ORF">Moror_13763</name>
</gene>
<evidence type="ECO:0000313" key="4">
    <source>
        <dbReference type="Proteomes" id="UP000017559"/>
    </source>
</evidence>
<dbReference type="KEGG" id="mrr:Moror_13763"/>
<dbReference type="HOGENOM" id="CLU_1555669_0_0_1"/>
<dbReference type="EMBL" id="AWSO01000456">
    <property type="protein sequence ID" value="ESK90334.1"/>
    <property type="molecule type" value="Genomic_DNA"/>
</dbReference>
<keyword evidence="4" id="KW-1185">Reference proteome</keyword>
<name>V2YF69_MONRO</name>
<feature type="region of interest" description="Disordered" evidence="1">
    <location>
        <begin position="103"/>
        <end position="130"/>
    </location>
</feature>
<protein>
    <submittedName>
        <fullName evidence="3">Uncharacterized protein</fullName>
    </submittedName>
</protein>
<organism evidence="3 4">
    <name type="scientific">Moniliophthora roreri (strain MCA 2997)</name>
    <name type="common">Cocoa frosty pod rot fungus</name>
    <name type="synonym">Crinipellis roreri</name>
    <dbReference type="NCBI Taxonomy" id="1381753"/>
    <lineage>
        <taxon>Eukaryota</taxon>
        <taxon>Fungi</taxon>
        <taxon>Dikarya</taxon>
        <taxon>Basidiomycota</taxon>
        <taxon>Agaricomycotina</taxon>
        <taxon>Agaricomycetes</taxon>
        <taxon>Agaricomycetidae</taxon>
        <taxon>Agaricales</taxon>
        <taxon>Marasmiineae</taxon>
        <taxon>Marasmiaceae</taxon>
        <taxon>Moniliophthora</taxon>
    </lineage>
</organism>
<evidence type="ECO:0000256" key="1">
    <source>
        <dbReference type="SAM" id="MobiDB-lite"/>
    </source>
</evidence>
<reference evidence="3 4" key="1">
    <citation type="journal article" date="2014" name="BMC Genomics">
        <title>Genome and secretome analysis of the hemibiotrophic fungal pathogen, Moniliophthora roreri, which causes frosty pod rot disease of cacao: mechanisms of the biotrophic and necrotrophic phases.</title>
        <authorList>
            <person name="Meinhardt L.W."/>
            <person name="Costa G.G.L."/>
            <person name="Thomazella D.P.T."/>
            <person name="Teixeira P.J.P.L."/>
            <person name="Carazzolle M.F."/>
            <person name="Schuster S.C."/>
            <person name="Carlson J.E."/>
            <person name="Guiltinan M.J."/>
            <person name="Mieczkowski P."/>
            <person name="Farmer A."/>
            <person name="Ramaraj T."/>
            <person name="Crozier J."/>
            <person name="Davis R.E."/>
            <person name="Shao J."/>
            <person name="Melnick R.L."/>
            <person name="Pereira G.A.G."/>
            <person name="Bailey B.A."/>
        </authorList>
    </citation>
    <scope>NUCLEOTIDE SEQUENCE [LARGE SCALE GENOMIC DNA]</scope>
    <source>
        <strain evidence="3 4">MCA 2997</strain>
    </source>
</reference>
<accession>V2YF69</accession>
<proteinExistence type="predicted"/>
<evidence type="ECO:0000313" key="3">
    <source>
        <dbReference type="EMBL" id="ESK90334.1"/>
    </source>
</evidence>